<keyword evidence="2" id="KW-0695">RNA-directed DNA polymerase</keyword>
<dbReference type="OrthoDB" id="913477at2759"/>
<proteinExistence type="predicted"/>
<dbReference type="GO" id="GO:0003964">
    <property type="term" value="F:RNA-directed DNA polymerase activity"/>
    <property type="evidence" value="ECO:0007669"/>
    <property type="project" value="UniProtKB-KW"/>
</dbReference>
<organism evidence="2 3">
    <name type="scientific">Artemisia annua</name>
    <name type="common">Sweet wormwood</name>
    <dbReference type="NCBI Taxonomy" id="35608"/>
    <lineage>
        <taxon>Eukaryota</taxon>
        <taxon>Viridiplantae</taxon>
        <taxon>Streptophyta</taxon>
        <taxon>Embryophyta</taxon>
        <taxon>Tracheophyta</taxon>
        <taxon>Spermatophyta</taxon>
        <taxon>Magnoliopsida</taxon>
        <taxon>eudicotyledons</taxon>
        <taxon>Gunneridae</taxon>
        <taxon>Pentapetalae</taxon>
        <taxon>asterids</taxon>
        <taxon>campanulids</taxon>
        <taxon>Asterales</taxon>
        <taxon>Asteraceae</taxon>
        <taxon>Asteroideae</taxon>
        <taxon>Anthemideae</taxon>
        <taxon>Artemisiinae</taxon>
        <taxon>Artemisia</taxon>
    </lineage>
</organism>
<feature type="domain" description="Reverse transcriptase zinc-binding" evidence="1">
    <location>
        <begin position="108"/>
        <end position="165"/>
    </location>
</feature>
<accession>A0A2U1Q8B5</accession>
<reference evidence="2 3" key="1">
    <citation type="journal article" date="2018" name="Mol. Plant">
        <title>The genome of Artemisia annua provides insight into the evolution of Asteraceae family and artemisinin biosynthesis.</title>
        <authorList>
            <person name="Shen Q."/>
            <person name="Zhang L."/>
            <person name="Liao Z."/>
            <person name="Wang S."/>
            <person name="Yan T."/>
            <person name="Shi P."/>
            <person name="Liu M."/>
            <person name="Fu X."/>
            <person name="Pan Q."/>
            <person name="Wang Y."/>
            <person name="Lv Z."/>
            <person name="Lu X."/>
            <person name="Zhang F."/>
            <person name="Jiang W."/>
            <person name="Ma Y."/>
            <person name="Chen M."/>
            <person name="Hao X."/>
            <person name="Li L."/>
            <person name="Tang Y."/>
            <person name="Lv G."/>
            <person name="Zhou Y."/>
            <person name="Sun X."/>
            <person name="Brodelius P.E."/>
            <person name="Rose J.K.C."/>
            <person name="Tang K."/>
        </authorList>
    </citation>
    <scope>NUCLEOTIDE SEQUENCE [LARGE SCALE GENOMIC DNA]</scope>
    <source>
        <strain evidence="3">cv. Huhao1</strain>
        <tissue evidence="2">Leaf</tissue>
    </source>
</reference>
<evidence type="ECO:0000313" key="2">
    <source>
        <dbReference type="EMBL" id="PWA94255.1"/>
    </source>
</evidence>
<sequence length="262" mass="30301">MTVVEIPNLTLEDTMASQGKLPKTVSLENEPDCIISDHWVLDNETWCGRWSWRIPPRGRALDDLASLVSLIDNMVLSPANDDKWVWDRDASDAFKVKELFLSQHSLGSHHVWNSWIPRKINICVWYVSIDRLPTRFNLASRGINSVSNQCPFCELETKTTCHSLIAYHAVIPFWMMVWSWWQLAPPISFPSFLSSILMGSLVNLGSPNLNKILNGVFQRGLWLVWKWRNKVVQATPDFHTTMLNEDIFPYIQRLEFVARFPC</sequence>
<keyword evidence="3" id="KW-1185">Reference proteome</keyword>
<evidence type="ECO:0000259" key="1">
    <source>
        <dbReference type="Pfam" id="PF13966"/>
    </source>
</evidence>
<keyword evidence="2" id="KW-0548">Nucleotidyltransferase</keyword>
<evidence type="ECO:0000313" key="3">
    <source>
        <dbReference type="Proteomes" id="UP000245207"/>
    </source>
</evidence>
<dbReference type="AlphaFoldDB" id="A0A2U1Q8B5"/>
<dbReference type="InterPro" id="IPR026960">
    <property type="entry name" value="RVT-Znf"/>
</dbReference>
<comment type="caution">
    <text evidence="2">The sequence shown here is derived from an EMBL/GenBank/DDBJ whole genome shotgun (WGS) entry which is preliminary data.</text>
</comment>
<protein>
    <submittedName>
        <fullName evidence="2">RNA-directed DNA polymerase, eukaryota, Reverse transcriptase zinc-binding domain protein</fullName>
    </submittedName>
</protein>
<gene>
    <name evidence="2" type="ORF">CTI12_AA061140</name>
</gene>
<keyword evidence="2" id="KW-0808">Transferase</keyword>
<name>A0A2U1Q8B5_ARTAN</name>
<dbReference type="Proteomes" id="UP000245207">
    <property type="component" value="Unassembled WGS sequence"/>
</dbReference>
<dbReference type="EMBL" id="PKPP01000325">
    <property type="protein sequence ID" value="PWA94255.1"/>
    <property type="molecule type" value="Genomic_DNA"/>
</dbReference>
<dbReference type="Pfam" id="PF13966">
    <property type="entry name" value="zf-RVT"/>
    <property type="match status" value="1"/>
</dbReference>